<accession>A0A1V0SC48</accession>
<name>A0A1V0SC48_9VIRU</name>
<evidence type="ECO:0000313" key="1">
    <source>
        <dbReference type="EMBL" id="ARF09244.1"/>
    </source>
</evidence>
<sequence>MEQSVCNEIESLVKSNIMFRFGLELSGTEDPDRKKNIQTILQKFGTRQHNESVKEKREKMFNDIDKAVFKQKWSKLSDHHKEIKIKEYIDQKYEKHKNKNQLTELLLSSLKEGKFKTDKFIKYDPRRSNITEICHLVESEENFYFEEKKIKKKSVTEKIVPGKKLAKQSI</sequence>
<organism evidence="1">
    <name type="scientific">Catovirus CTV1</name>
    <dbReference type="NCBI Taxonomy" id="1977631"/>
    <lineage>
        <taxon>Viruses</taxon>
        <taxon>Varidnaviria</taxon>
        <taxon>Bamfordvirae</taxon>
        <taxon>Nucleocytoviricota</taxon>
        <taxon>Megaviricetes</taxon>
        <taxon>Imitervirales</taxon>
        <taxon>Mimiviridae</taxon>
        <taxon>Klosneuvirinae</taxon>
        <taxon>Catovirus</taxon>
    </lineage>
</organism>
<reference evidence="1" key="1">
    <citation type="journal article" date="2017" name="Science">
        <title>Giant viruses with an expanded complement of translation system components.</title>
        <authorList>
            <person name="Schulz F."/>
            <person name="Yutin N."/>
            <person name="Ivanova N.N."/>
            <person name="Ortega D.R."/>
            <person name="Lee T.K."/>
            <person name="Vierheilig J."/>
            <person name="Daims H."/>
            <person name="Horn M."/>
            <person name="Wagner M."/>
            <person name="Jensen G.J."/>
            <person name="Kyrpides N.C."/>
            <person name="Koonin E.V."/>
            <person name="Woyke T."/>
        </authorList>
    </citation>
    <scope>NUCLEOTIDE SEQUENCE</scope>
    <source>
        <strain evidence="1">CTV1</strain>
    </source>
</reference>
<dbReference type="EMBL" id="KY684084">
    <property type="protein sequence ID" value="ARF09244.1"/>
    <property type="molecule type" value="Genomic_DNA"/>
</dbReference>
<proteinExistence type="predicted"/>
<protein>
    <submittedName>
        <fullName evidence="1">Uncharacterized protein</fullName>
    </submittedName>
</protein>
<gene>
    <name evidence="1" type="ORF">Catovirus_2_193</name>
</gene>